<protein>
    <submittedName>
        <fullName evidence="1">Uncharacterized protein</fullName>
    </submittedName>
</protein>
<reference evidence="1" key="1">
    <citation type="submission" date="2019-04" db="EMBL/GenBank/DDBJ databases">
        <title>Microbes associate with the intestines of laboratory mice.</title>
        <authorList>
            <person name="Navarre W."/>
            <person name="Wong E."/>
            <person name="Huang K."/>
            <person name="Tropini C."/>
            <person name="Ng K."/>
            <person name="Yu B."/>
        </authorList>
    </citation>
    <scope>NUCLEOTIDE SEQUENCE</scope>
    <source>
        <strain evidence="1">NM72_1-8</strain>
    </source>
</reference>
<dbReference type="Proteomes" id="UP000307720">
    <property type="component" value="Unassembled WGS sequence"/>
</dbReference>
<dbReference type="EMBL" id="SRZB01000059">
    <property type="protein sequence ID" value="TGX96508.1"/>
    <property type="molecule type" value="Genomic_DNA"/>
</dbReference>
<comment type="caution">
    <text evidence="1">The sequence shown here is derived from an EMBL/GenBank/DDBJ whole genome shotgun (WGS) entry which is preliminary data.</text>
</comment>
<organism evidence="1 2">
    <name type="scientific">Hominisplanchenecus murintestinalis</name>
    <dbReference type="NCBI Taxonomy" id="2941517"/>
    <lineage>
        <taxon>Bacteria</taxon>
        <taxon>Bacillati</taxon>
        <taxon>Bacillota</taxon>
        <taxon>Clostridia</taxon>
        <taxon>Lachnospirales</taxon>
        <taxon>Lachnospiraceae</taxon>
        <taxon>Hominisplanchenecus</taxon>
    </lineage>
</organism>
<evidence type="ECO:0000313" key="2">
    <source>
        <dbReference type="Proteomes" id="UP000307720"/>
    </source>
</evidence>
<name>A0AC61QWW5_9FIRM</name>
<evidence type="ECO:0000313" key="1">
    <source>
        <dbReference type="EMBL" id="TGX96508.1"/>
    </source>
</evidence>
<gene>
    <name evidence="1" type="ORF">E5357_15910</name>
</gene>
<accession>A0AC61QWW5</accession>
<keyword evidence="2" id="KW-1185">Reference proteome</keyword>
<proteinExistence type="predicted"/>
<sequence length="516" mass="61041">MVEKKTGNLQSLSNKLDELSRQKETDERSESRKPEVVLFFSFDIANSTSYKTVNYYGWAQVLNLLFKELRENVKKQINSSEMWRVLGDEAIFIVKIRDEEELREYVNKVFKIMLETIYKLKKGEFFESNENFNMMKLQNILSLKAAAWIASVTDVGDISDATVLKNDADNIFERYQSHEGYEIFEFLGNDIDTGFRISKQTQDGRMVLSYELAYLISQKTESLSYLHIVTYRKLKGVWKDRLYPIIWYHDPKAYLEFYKKELHLKESFTFDACDESELIRDYYDNHEPSEKEKIIRDDRMYTDPYYALNKILHDRELASKIDKLQQLIKEATYDRTKYINTELMQVHCVAVCYREFKGQIQILVAKRQANREKHKGAWEFGCAKAVIDKSIAQKIKEEYEQDFNIKIEPVLDESREIKEPIPIALYQVPHTSHLNDVEKKDKGIITLAEIIDDYDPDSFEPSEKHEKVQWVTESDLPNIKTMYKECVPDFEQTLRDAFGKIEILFMEKKRNEYNAE</sequence>